<dbReference type="AlphaFoldDB" id="A0A0C9TCP8"/>
<proteinExistence type="predicted"/>
<reference evidence="1 2" key="1">
    <citation type="submission" date="2014-06" db="EMBL/GenBank/DDBJ databases">
        <title>Evolutionary Origins and Diversification of the Mycorrhizal Mutualists.</title>
        <authorList>
            <consortium name="DOE Joint Genome Institute"/>
            <consortium name="Mycorrhizal Genomics Consortium"/>
            <person name="Kohler A."/>
            <person name="Kuo A."/>
            <person name="Nagy L.G."/>
            <person name="Floudas D."/>
            <person name="Copeland A."/>
            <person name="Barry K.W."/>
            <person name="Cichocki N."/>
            <person name="Veneault-Fourrey C."/>
            <person name="LaButti K."/>
            <person name="Lindquist E.A."/>
            <person name="Lipzen A."/>
            <person name="Lundell T."/>
            <person name="Morin E."/>
            <person name="Murat C."/>
            <person name="Riley R."/>
            <person name="Ohm R."/>
            <person name="Sun H."/>
            <person name="Tunlid A."/>
            <person name="Henrissat B."/>
            <person name="Grigoriev I.V."/>
            <person name="Hibbett D.S."/>
            <person name="Martin F."/>
        </authorList>
    </citation>
    <scope>NUCLEOTIDE SEQUENCE [LARGE SCALE GENOMIC DNA]</scope>
    <source>
        <strain evidence="1 2">SS14</strain>
    </source>
</reference>
<keyword evidence="2" id="KW-1185">Reference proteome</keyword>
<name>A0A0C9TCP8_SPHS4</name>
<sequence>MNPKIVMHRRVTAQSYSGKQWENGRKRCMLGTGRELDFEAEWNARGETIEICYILNQMLIL</sequence>
<evidence type="ECO:0000313" key="1">
    <source>
        <dbReference type="EMBL" id="KIJ26928.1"/>
    </source>
</evidence>
<gene>
    <name evidence="1" type="ORF">M422DRAFT_38055</name>
</gene>
<organism evidence="1 2">
    <name type="scientific">Sphaerobolus stellatus (strain SS14)</name>
    <dbReference type="NCBI Taxonomy" id="990650"/>
    <lineage>
        <taxon>Eukaryota</taxon>
        <taxon>Fungi</taxon>
        <taxon>Dikarya</taxon>
        <taxon>Basidiomycota</taxon>
        <taxon>Agaricomycotina</taxon>
        <taxon>Agaricomycetes</taxon>
        <taxon>Phallomycetidae</taxon>
        <taxon>Geastrales</taxon>
        <taxon>Sphaerobolaceae</taxon>
        <taxon>Sphaerobolus</taxon>
    </lineage>
</organism>
<evidence type="ECO:0000313" key="2">
    <source>
        <dbReference type="Proteomes" id="UP000054279"/>
    </source>
</evidence>
<protein>
    <submittedName>
        <fullName evidence="1">Unplaced genomic scaffold SPHSTscaffold_277, whole genome shotgun sequence</fullName>
    </submittedName>
</protein>
<accession>A0A0C9TCP8</accession>
<dbReference type="EMBL" id="KN837352">
    <property type="protein sequence ID" value="KIJ26928.1"/>
    <property type="molecule type" value="Genomic_DNA"/>
</dbReference>
<dbReference type="Proteomes" id="UP000054279">
    <property type="component" value="Unassembled WGS sequence"/>
</dbReference>
<dbReference type="HOGENOM" id="CLU_2924208_0_0_1"/>